<dbReference type="GO" id="GO:0005524">
    <property type="term" value="F:ATP binding"/>
    <property type="evidence" value="ECO:0007669"/>
    <property type="project" value="InterPro"/>
</dbReference>
<dbReference type="PANTHER" id="PTHR44167">
    <property type="entry name" value="OVARIAN-SPECIFIC SERINE/THREONINE-PROTEIN KINASE LOK-RELATED"/>
    <property type="match status" value="1"/>
</dbReference>
<dbReference type="InterPro" id="IPR008271">
    <property type="entry name" value="Ser/Thr_kinase_AS"/>
</dbReference>
<dbReference type="SUPFAM" id="SSF56112">
    <property type="entry name" value="Protein kinase-like (PK-like)"/>
    <property type="match status" value="1"/>
</dbReference>
<dbReference type="PANTHER" id="PTHR44167:SF24">
    <property type="entry name" value="SERINE_THREONINE-PROTEIN KINASE CHK2"/>
    <property type="match status" value="1"/>
</dbReference>
<dbReference type="Proteomes" id="UP000535589">
    <property type="component" value="Unassembled WGS sequence"/>
</dbReference>
<protein>
    <submittedName>
        <fullName evidence="2">Protein kinase family protein</fullName>
    </submittedName>
</protein>
<dbReference type="GO" id="GO:0004674">
    <property type="term" value="F:protein serine/threonine kinase activity"/>
    <property type="evidence" value="ECO:0007669"/>
    <property type="project" value="TreeGrafter"/>
</dbReference>
<dbReference type="EMBL" id="JABAIK010000001">
    <property type="protein sequence ID" value="NLS11544.1"/>
    <property type="molecule type" value="Genomic_DNA"/>
</dbReference>
<dbReference type="AlphaFoldDB" id="A0A7X8YFD7"/>
<keyword evidence="2" id="KW-0418">Kinase</keyword>
<accession>A0A7X8YFD7</accession>
<keyword evidence="2" id="KW-0808">Transferase</keyword>
<name>A0A7X8YFD7_9VIBR</name>
<dbReference type="Gene3D" id="1.10.510.10">
    <property type="entry name" value="Transferase(Phosphotransferase) domain 1"/>
    <property type="match status" value="1"/>
</dbReference>
<organism evidence="2 3">
    <name type="scientific">Vibrio agarilyticus</name>
    <dbReference type="NCBI Taxonomy" id="2726741"/>
    <lineage>
        <taxon>Bacteria</taxon>
        <taxon>Pseudomonadati</taxon>
        <taxon>Pseudomonadota</taxon>
        <taxon>Gammaproteobacteria</taxon>
        <taxon>Vibrionales</taxon>
        <taxon>Vibrionaceae</taxon>
        <taxon>Vibrio</taxon>
    </lineage>
</organism>
<comment type="caution">
    <text evidence="2">The sequence shown here is derived from an EMBL/GenBank/DDBJ whole genome shotgun (WGS) entry which is preliminary data.</text>
</comment>
<evidence type="ECO:0000259" key="1">
    <source>
        <dbReference type="PROSITE" id="PS50011"/>
    </source>
</evidence>
<reference evidence="2 3" key="1">
    <citation type="submission" date="2020-04" db="EMBL/GenBank/DDBJ databases">
        <title>Vibrio sp. SM6, a novel species isolated from seawater.</title>
        <authorList>
            <person name="Wang X."/>
        </authorList>
    </citation>
    <scope>NUCLEOTIDE SEQUENCE [LARGE SCALE GENOMIC DNA]</scope>
    <source>
        <strain evidence="2 3">SM6</strain>
    </source>
</reference>
<dbReference type="PROSITE" id="PS50011">
    <property type="entry name" value="PROTEIN_KINASE_DOM"/>
    <property type="match status" value="1"/>
</dbReference>
<sequence length="344" mass="38763">MPASSLEGLVTKSGWSINKLLKNTSGSGGNFCTQYEATSVEGKTGFLKAMDLSKALNSGSLEALQRTVSEYLFEQEILNHCRDQNLSKVVVPLDSGSIINPNFGAPLNQVYYIIFDFAEGDLRKEYINKEITSWSKVFRALHHVGVGIKQLHNVGIAHQDIKPSNILCFANDVSKISDLGRVTDAQGKSPFSQLIFTGDQSYAPIELRFNATPRNDFIDRRHGDLHMYGSLIYHIISGIQLTPILVEETRKLLPNTSLTTYDEALPFLKLAFGKMMDEFHKKCEHEFGEEIASEICEVVKELCYPDFNFRGNLKYSRKVQRLSLEKYISKMASIQRKLYVKGIC</sequence>
<dbReference type="SMART" id="SM00220">
    <property type="entry name" value="S_TKc"/>
    <property type="match status" value="1"/>
</dbReference>
<dbReference type="Pfam" id="PF00069">
    <property type="entry name" value="Pkinase"/>
    <property type="match status" value="1"/>
</dbReference>
<dbReference type="PROSITE" id="PS00108">
    <property type="entry name" value="PROTEIN_KINASE_ST"/>
    <property type="match status" value="1"/>
</dbReference>
<proteinExistence type="predicted"/>
<evidence type="ECO:0000313" key="3">
    <source>
        <dbReference type="Proteomes" id="UP000535589"/>
    </source>
</evidence>
<evidence type="ECO:0000313" key="2">
    <source>
        <dbReference type="EMBL" id="NLS11544.1"/>
    </source>
</evidence>
<dbReference type="InterPro" id="IPR000719">
    <property type="entry name" value="Prot_kinase_dom"/>
</dbReference>
<gene>
    <name evidence="2" type="ORF">HGP28_01400</name>
</gene>
<dbReference type="InterPro" id="IPR011009">
    <property type="entry name" value="Kinase-like_dom_sf"/>
</dbReference>
<keyword evidence="3" id="KW-1185">Reference proteome</keyword>
<feature type="domain" description="Protein kinase" evidence="1">
    <location>
        <begin position="20"/>
        <end position="328"/>
    </location>
</feature>
<dbReference type="RefSeq" id="WP_168834640.1">
    <property type="nucleotide sequence ID" value="NZ_JABAIK010000001.1"/>
</dbReference>